<accession>A0A2M9C7F4</accession>
<dbReference type="EMBL" id="PGFD01000001">
    <property type="protein sequence ID" value="PJJ66767.1"/>
    <property type="molecule type" value="Genomic_DNA"/>
</dbReference>
<evidence type="ECO:0000313" key="1">
    <source>
        <dbReference type="EMBL" id="PJJ66767.1"/>
    </source>
</evidence>
<proteinExistence type="predicted"/>
<sequence length="299" mass="34822">MFENVIKKDKTFSIKKFLNQQITMKLRILLLFMCITSTKFFCQQYYGKNEAKNLPKVEFLLADGSKVNGFFVGYTYPNGTYPGFFDKDDIYNFVYKKTKGSEDEKFGANEVKSVKIFDDYDDVTNAIERLDMKYVDKNGEVTDKKKRSFQPLLYDGKIQIFGSNLKVCSGAACNYALSKFYIKNAKDDFAVMPVDYDKLSLFNIGSLYDKMIEAFKYAGRNCPEFQKYMDSFKEKLEDKEFKKEITAKFKGIRKKAYEDGKKSNLGYNGTQDLLGEYMLQAYLEFYGGIIREYEKNCPY</sequence>
<organism evidence="1 2">
    <name type="scientific">Chryseobacterium geocarposphaerae</name>
    <dbReference type="NCBI Taxonomy" id="1416776"/>
    <lineage>
        <taxon>Bacteria</taxon>
        <taxon>Pseudomonadati</taxon>
        <taxon>Bacteroidota</taxon>
        <taxon>Flavobacteriia</taxon>
        <taxon>Flavobacteriales</taxon>
        <taxon>Weeksellaceae</taxon>
        <taxon>Chryseobacterium group</taxon>
        <taxon>Chryseobacterium</taxon>
    </lineage>
</organism>
<protein>
    <submittedName>
        <fullName evidence="1">Uncharacterized protein</fullName>
    </submittedName>
</protein>
<keyword evidence="2" id="KW-1185">Reference proteome</keyword>
<reference evidence="1 2" key="1">
    <citation type="submission" date="2017-11" db="EMBL/GenBank/DDBJ databases">
        <title>Genomic Encyclopedia of Archaeal and Bacterial Type Strains, Phase II (KMG-II): From Individual Species to Whole Genera.</title>
        <authorList>
            <person name="Goeker M."/>
        </authorList>
    </citation>
    <scope>NUCLEOTIDE SEQUENCE [LARGE SCALE GENOMIC DNA]</scope>
    <source>
        <strain evidence="1 2">DSM 27617</strain>
    </source>
</reference>
<dbReference type="AlphaFoldDB" id="A0A2M9C7F4"/>
<gene>
    <name evidence="1" type="ORF">CLV73_0759</name>
</gene>
<name>A0A2M9C7F4_9FLAO</name>
<evidence type="ECO:0000313" key="2">
    <source>
        <dbReference type="Proteomes" id="UP000228740"/>
    </source>
</evidence>
<comment type="caution">
    <text evidence="1">The sequence shown here is derived from an EMBL/GenBank/DDBJ whole genome shotgun (WGS) entry which is preliminary data.</text>
</comment>
<dbReference type="Proteomes" id="UP000228740">
    <property type="component" value="Unassembled WGS sequence"/>
</dbReference>